<evidence type="ECO:0000313" key="2">
    <source>
        <dbReference type="Proteomes" id="UP000428330"/>
    </source>
</evidence>
<dbReference type="Gene3D" id="2.60.120.10">
    <property type="entry name" value="Jelly Rolls"/>
    <property type="match status" value="1"/>
</dbReference>
<dbReference type="InterPro" id="IPR031723">
    <property type="entry name" value="DMSP_lyase"/>
</dbReference>
<dbReference type="InterPro" id="IPR011051">
    <property type="entry name" value="RmlC_Cupin_sf"/>
</dbReference>
<dbReference type="Proteomes" id="UP000428330">
    <property type="component" value="Chromosome"/>
</dbReference>
<gene>
    <name evidence="1" type="ORF">EI983_11255</name>
</gene>
<sequence length="199" mass="22189">MMDARWTTLLEAARAAHAAVPALQDFCPFPEPLREQAVTAHHDPLCDAMAADADLTTEAFAGFRDALIAAGPLAQWRETYRHTSIGAVLHAHFGTYEFLGHDAPFGTDTMRGFMVYQRPGYHYPMHHHPAEELYLVLAGEAEFHVEGEGSRVLRPGESQFHLTNQPHALTTHDQPVLAYVLWRGDLMTKPVFTYPEALG</sequence>
<dbReference type="EMBL" id="CP034348">
    <property type="protein sequence ID" value="QGX98817.1"/>
    <property type="molecule type" value="Genomic_DNA"/>
</dbReference>
<name>A0A6I6ITK0_9RHOB</name>
<dbReference type="OrthoDB" id="9083851at2"/>
<dbReference type="CDD" id="cd20282">
    <property type="entry name" value="cupin_DddQ"/>
    <property type="match status" value="1"/>
</dbReference>
<dbReference type="Pfam" id="PF16867">
    <property type="entry name" value="DMSP_lyase"/>
    <property type="match status" value="1"/>
</dbReference>
<reference evidence="2" key="1">
    <citation type="submission" date="2018-12" db="EMBL/GenBank/DDBJ databases">
        <title>Complete genome sequence of Roseovarius sp. MME-070.</title>
        <authorList>
            <person name="Nam Y.-D."/>
            <person name="Kang J."/>
            <person name="Chung W.-H."/>
            <person name="Park Y.S."/>
        </authorList>
    </citation>
    <scope>NUCLEOTIDE SEQUENCE [LARGE SCALE GENOMIC DNA]</scope>
    <source>
        <strain evidence="2">MME-070</strain>
    </source>
</reference>
<dbReference type="RefSeq" id="WP_157707501.1">
    <property type="nucleotide sequence ID" value="NZ_CP034348.1"/>
</dbReference>
<keyword evidence="2" id="KW-1185">Reference proteome</keyword>
<protein>
    <submittedName>
        <fullName evidence="1">Cupin domain-containing protein</fullName>
    </submittedName>
</protein>
<dbReference type="GO" id="GO:0047869">
    <property type="term" value="F:dimethylpropiothetin dethiomethylase activity"/>
    <property type="evidence" value="ECO:0007669"/>
    <property type="project" value="InterPro"/>
</dbReference>
<proteinExistence type="predicted"/>
<dbReference type="InterPro" id="IPR014710">
    <property type="entry name" value="RmlC-like_jellyroll"/>
</dbReference>
<accession>A0A6I6ITK0</accession>
<dbReference type="AlphaFoldDB" id="A0A6I6ITK0"/>
<dbReference type="KEGG" id="rom:EI983_11255"/>
<dbReference type="SUPFAM" id="SSF51182">
    <property type="entry name" value="RmlC-like cupins"/>
    <property type="match status" value="1"/>
</dbReference>
<evidence type="ECO:0000313" key="1">
    <source>
        <dbReference type="EMBL" id="QGX98817.1"/>
    </source>
</evidence>
<organism evidence="1 2">
    <name type="scientific">Roseovarius faecimaris</name>
    <dbReference type="NCBI Taxonomy" id="2494550"/>
    <lineage>
        <taxon>Bacteria</taxon>
        <taxon>Pseudomonadati</taxon>
        <taxon>Pseudomonadota</taxon>
        <taxon>Alphaproteobacteria</taxon>
        <taxon>Rhodobacterales</taxon>
        <taxon>Roseobacteraceae</taxon>
        <taxon>Roseovarius</taxon>
    </lineage>
</organism>